<reference evidence="2 3" key="1">
    <citation type="submission" date="2016-04" db="EMBL/GenBank/DDBJ databases">
        <title>Genome sequence of Methanobrevibacter filiformis DSM 11501.</title>
        <authorList>
            <person name="Poehlein A."/>
            <person name="Seedorf H."/>
            <person name="Daniel R."/>
        </authorList>
    </citation>
    <scope>NUCLEOTIDE SEQUENCE [LARGE SCALE GENOMIC DNA]</scope>
    <source>
        <strain evidence="2 3">DSM 11501</strain>
    </source>
</reference>
<evidence type="ECO:0000313" key="3">
    <source>
        <dbReference type="Proteomes" id="UP000077066"/>
    </source>
</evidence>
<dbReference type="PANTHER" id="PTHR43135:SF3">
    <property type="entry name" value="ALPHA-D-RIBOSE 1-METHYLPHOSPHONATE 5-TRIPHOSPHATE DIPHOSPHATASE"/>
    <property type="match status" value="1"/>
</dbReference>
<dbReference type="InterPro" id="IPR057744">
    <property type="entry name" value="OTAase-like"/>
</dbReference>
<gene>
    <name evidence="2" type="primary">hutI</name>
    <name evidence="2" type="ORF">MBFIL_07110</name>
</gene>
<dbReference type="EMBL" id="LWMT01000102">
    <property type="protein sequence ID" value="KZX15262.1"/>
    <property type="molecule type" value="Genomic_DNA"/>
</dbReference>
<dbReference type="SUPFAM" id="SSF51338">
    <property type="entry name" value="Composite domain of metallo-dependent hydrolases"/>
    <property type="match status" value="1"/>
</dbReference>
<feature type="domain" description="Amidohydrolase-related" evidence="1">
    <location>
        <begin position="55"/>
        <end position="405"/>
    </location>
</feature>
<evidence type="ECO:0000313" key="2">
    <source>
        <dbReference type="EMBL" id="KZX15262.1"/>
    </source>
</evidence>
<name>A0A166D6R6_9EURY</name>
<dbReference type="InterPro" id="IPR011059">
    <property type="entry name" value="Metal-dep_hydrolase_composite"/>
</dbReference>
<dbReference type="AlphaFoldDB" id="A0A166D6R6"/>
<protein>
    <submittedName>
        <fullName evidence="2">Imidazolonepropionase</fullName>
        <ecNumber evidence="2">3.5.2.7</ecNumber>
    </submittedName>
</protein>
<dbReference type="Gene3D" id="3.20.20.140">
    <property type="entry name" value="Metal-dependent hydrolases"/>
    <property type="match status" value="1"/>
</dbReference>
<proteinExistence type="predicted"/>
<keyword evidence="3" id="KW-1185">Reference proteome</keyword>
<dbReference type="SUPFAM" id="SSF51556">
    <property type="entry name" value="Metallo-dependent hydrolases"/>
    <property type="match status" value="1"/>
</dbReference>
<dbReference type="OrthoDB" id="24954at2157"/>
<dbReference type="PANTHER" id="PTHR43135">
    <property type="entry name" value="ALPHA-D-RIBOSE 1-METHYLPHOSPHONATE 5-TRIPHOSPHATE DIPHOSPHATASE"/>
    <property type="match status" value="1"/>
</dbReference>
<dbReference type="STRING" id="55758.MBFIL_07110"/>
<dbReference type="EC" id="3.5.2.7" evidence="2"/>
<dbReference type="InterPro" id="IPR032466">
    <property type="entry name" value="Metal_Hydrolase"/>
</dbReference>
<dbReference type="Proteomes" id="UP000077066">
    <property type="component" value="Unassembled WGS sequence"/>
</dbReference>
<dbReference type="InterPro" id="IPR006680">
    <property type="entry name" value="Amidohydro-rel"/>
</dbReference>
<dbReference type="InterPro" id="IPR051781">
    <property type="entry name" value="Metallo-dep_Hydrolase"/>
</dbReference>
<sequence>MSSILIKNVNVVTACGDEVLENTSIAIKDDKIIAIEDMSKNPSNYDKIIDGNDNFLLPGFIDAHVHIMANGFLNVDYMNDPLSYYFCKGIKNMKVTLEAGVTTARDCGLADVGIKRAAENKIIKSPKFQISVIPLSITGGHFDLYLNSGHDMIVTYPGFPHPVCDGVEGAIAKTREVLRARADFVKVMATGGVVSANDAPEDIQFNVKELKAIVDEAKRMGNRKVVTHCHGLGGIKTSIKAKVHSIEHGTFVDKKSAEKIAEKGIFLVPTFSVIKAQIKQAKNRELPPDKIPKALEVGKVHQENMEMAYNQGVKMVMGTDSGVHEHGKNLAELNYLHKMGMDPLETIRAGTIESAKCLELENEIGSIEKGKIADIVLTNIDPRDSISKLQNPDNILMVMQDGKIVKSNI</sequence>
<dbReference type="GO" id="GO:0050480">
    <property type="term" value="F:imidazolonepropionase activity"/>
    <property type="evidence" value="ECO:0007669"/>
    <property type="project" value="UniProtKB-EC"/>
</dbReference>
<dbReference type="PATRIC" id="fig|55758.3.peg.792"/>
<organism evidence="2 3">
    <name type="scientific">Methanobrevibacter filiformis</name>
    <dbReference type="NCBI Taxonomy" id="55758"/>
    <lineage>
        <taxon>Archaea</taxon>
        <taxon>Methanobacteriati</taxon>
        <taxon>Methanobacteriota</taxon>
        <taxon>Methanomada group</taxon>
        <taxon>Methanobacteria</taxon>
        <taxon>Methanobacteriales</taxon>
        <taxon>Methanobacteriaceae</taxon>
        <taxon>Methanobrevibacter</taxon>
    </lineage>
</organism>
<dbReference type="Gene3D" id="2.30.40.10">
    <property type="entry name" value="Urease, subunit C, domain 1"/>
    <property type="match status" value="1"/>
</dbReference>
<dbReference type="SMR" id="A0A166D6R6"/>
<dbReference type="Pfam" id="PF01979">
    <property type="entry name" value="Amidohydro_1"/>
    <property type="match status" value="1"/>
</dbReference>
<accession>A0A166D6R6</accession>
<dbReference type="RefSeq" id="WP_066971595.1">
    <property type="nucleotide sequence ID" value="NZ_LWMT01000102.1"/>
</dbReference>
<evidence type="ECO:0000259" key="1">
    <source>
        <dbReference type="Pfam" id="PF01979"/>
    </source>
</evidence>
<comment type="caution">
    <text evidence="2">The sequence shown here is derived from an EMBL/GenBank/DDBJ whole genome shotgun (WGS) entry which is preliminary data.</text>
</comment>
<dbReference type="CDD" id="cd01299">
    <property type="entry name" value="Met_dep_hydrolase_A"/>
    <property type="match status" value="1"/>
</dbReference>
<keyword evidence="2" id="KW-0378">Hydrolase</keyword>